<feature type="non-terminal residue" evidence="5">
    <location>
        <position position="268"/>
    </location>
</feature>
<dbReference type="Proteomes" id="UP001328107">
    <property type="component" value="Unassembled WGS sequence"/>
</dbReference>
<evidence type="ECO:0000256" key="3">
    <source>
        <dbReference type="ARBA" id="ARBA00023214"/>
    </source>
</evidence>
<dbReference type="GO" id="GO:0005886">
    <property type="term" value="C:plasma membrane"/>
    <property type="evidence" value="ECO:0007669"/>
    <property type="project" value="TreeGrafter"/>
</dbReference>
<proteinExistence type="predicted"/>
<name>A0AAN4Z8F3_9BILA</name>
<gene>
    <name evidence="5" type="ORF">PMAYCL1PPCAC_04556</name>
</gene>
<organism evidence="5 6">
    <name type="scientific">Pristionchus mayeri</name>
    <dbReference type="NCBI Taxonomy" id="1317129"/>
    <lineage>
        <taxon>Eukaryota</taxon>
        <taxon>Metazoa</taxon>
        <taxon>Ecdysozoa</taxon>
        <taxon>Nematoda</taxon>
        <taxon>Chromadorea</taxon>
        <taxon>Rhabditida</taxon>
        <taxon>Rhabditina</taxon>
        <taxon>Diplogasteromorpha</taxon>
        <taxon>Diplogasteroidea</taxon>
        <taxon>Neodiplogasteridae</taxon>
        <taxon>Pristionchus</taxon>
    </lineage>
</organism>
<feature type="non-terminal residue" evidence="5">
    <location>
        <position position="1"/>
    </location>
</feature>
<dbReference type="InterPro" id="IPR050970">
    <property type="entry name" value="Cl_channel_volt-gated"/>
</dbReference>
<evidence type="ECO:0000256" key="2">
    <source>
        <dbReference type="ARBA" id="ARBA00023065"/>
    </source>
</evidence>
<evidence type="ECO:0000256" key="4">
    <source>
        <dbReference type="SAM" id="MobiDB-lite"/>
    </source>
</evidence>
<keyword evidence="3" id="KW-0868">Chloride</keyword>
<feature type="compositionally biased region" description="Basic and acidic residues" evidence="4">
    <location>
        <begin position="244"/>
        <end position="260"/>
    </location>
</feature>
<dbReference type="Gene3D" id="3.10.580.10">
    <property type="entry name" value="CBS-domain"/>
    <property type="match status" value="1"/>
</dbReference>
<dbReference type="PANTHER" id="PTHR45720">
    <property type="entry name" value="CHLORIDE CHANNEL PROTEIN 2"/>
    <property type="match status" value="1"/>
</dbReference>
<dbReference type="AlphaFoldDB" id="A0AAN4Z8F3"/>
<dbReference type="PANTHER" id="PTHR45720:SF10">
    <property type="entry name" value="CHLORIDE CHANNEL PROTEIN 2"/>
    <property type="match status" value="1"/>
</dbReference>
<dbReference type="InterPro" id="IPR046342">
    <property type="entry name" value="CBS_dom_sf"/>
</dbReference>
<dbReference type="EMBL" id="BTRK01000002">
    <property type="protein sequence ID" value="GMR34361.1"/>
    <property type="molecule type" value="Genomic_DNA"/>
</dbReference>
<evidence type="ECO:0008006" key="7">
    <source>
        <dbReference type="Google" id="ProtNLM"/>
    </source>
</evidence>
<evidence type="ECO:0000313" key="5">
    <source>
        <dbReference type="EMBL" id="GMR34361.1"/>
    </source>
</evidence>
<dbReference type="SUPFAM" id="SSF54631">
    <property type="entry name" value="CBS-domain pair"/>
    <property type="match status" value="1"/>
</dbReference>
<keyword evidence="6" id="KW-1185">Reference proteome</keyword>
<sequence length="268" mass="29706">IQLEDIIIDPSPFQIVAHTSLIKTHSLFSLLGLNRAYVTRHGMLVGVIALREVRQAIERATNGQLLPMESDLPEEDIPDPTVSAPEMLLRPPTRDVYDDDHSDYEDNLQGKLEVVARGRCANVPDEDEETIPPFAFSLASMKSDQSIKKEPLAVKRLRARRDSTRMDEMTTRRSSVGSSRSVHGNRRFSVFPLPDSMAASRDEEESNFGSSFGLSFKSSVQNPFEKSYASGSVLGTLKEVPSKADIKIEITEPLEDEKSSSEATTQPA</sequence>
<keyword evidence="2" id="KW-0406">Ion transport</keyword>
<evidence type="ECO:0000256" key="1">
    <source>
        <dbReference type="ARBA" id="ARBA00022448"/>
    </source>
</evidence>
<comment type="caution">
    <text evidence="5">The sequence shown here is derived from an EMBL/GenBank/DDBJ whole genome shotgun (WGS) entry which is preliminary data.</text>
</comment>
<evidence type="ECO:0000313" key="6">
    <source>
        <dbReference type="Proteomes" id="UP001328107"/>
    </source>
</evidence>
<feature type="region of interest" description="Disordered" evidence="4">
    <location>
        <begin position="244"/>
        <end position="268"/>
    </location>
</feature>
<protein>
    <recommendedName>
        <fullName evidence="7">CBS domain-containing protein</fullName>
    </recommendedName>
</protein>
<dbReference type="GO" id="GO:0005247">
    <property type="term" value="F:voltage-gated chloride channel activity"/>
    <property type="evidence" value="ECO:0007669"/>
    <property type="project" value="TreeGrafter"/>
</dbReference>
<keyword evidence="1" id="KW-0813">Transport</keyword>
<reference evidence="6" key="1">
    <citation type="submission" date="2022-10" db="EMBL/GenBank/DDBJ databases">
        <title>Genome assembly of Pristionchus species.</title>
        <authorList>
            <person name="Yoshida K."/>
            <person name="Sommer R.J."/>
        </authorList>
    </citation>
    <scope>NUCLEOTIDE SEQUENCE [LARGE SCALE GENOMIC DNA]</scope>
    <source>
        <strain evidence="6">RS5460</strain>
    </source>
</reference>
<accession>A0AAN4Z8F3</accession>